<feature type="signal peptide" evidence="2">
    <location>
        <begin position="1"/>
        <end position="21"/>
    </location>
</feature>
<reference evidence="3 4" key="1">
    <citation type="submission" date="2024-05" db="EMBL/GenBank/DDBJ databases">
        <title>Genome sequence of Ponticoccus litoralis KCCM 90028.</title>
        <authorList>
            <person name="Kim J.M."/>
            <person name="Lee J.K."/>
            <person name="Choi B.J."/>
            <person name="Bayburt H."/>
            <person name="Baek J.H."/>
            <person name="Jeon C.O."/>
        </authorList>
    </citation>
    <scope>NUCLEOTIDE SEQUENCE [LARGE SCALE GENOMIC DNA]</scope>
    <source>
        <strain evidence="3 4">KCCM 90028</strain>
    </source>
</reference>
<dbReference type="AlphaFoldDB" id="A0AAW9SJC7"/>
<dbReference type="EMBL" id="JBDNCH010000002">
    <property type="protein sequence ID" value="MEN9060295.1"/>
    <property type="molecule type" value="Genomic_DNA"/>
</dbReference>
<feature type="region of interest" description="Disordered" evidence="1">
    <location>
        <begin position="61"/>
        <end position="98"/>
    </location>
</feature>
<keyword evidence="4" id="KW-1185">Reference proteome</keyword>
<protein>
    <submittedName>
        <fullName evidence="3">Uncharacterized protein</fullName>
    </submittedName>
</protein>
<accession>A0AAW9SJC7</accession>
<proteinExistence type="predicted"/>
<sequence>MKTLIATTALALATLTGAAQAQGSVSTAELQQIENFLPGVDASSLSYAEAQTALNIIASSDSKGEARGQAARYPALSRRRRRPARPAPDKRHGIRGLRIIRGPRFVSDRGNARARAGAGSG</sequence>
<dbReference type="RefSeq" id="WP_347165496.1">
    <property type="nucleotide sequence ID" value="NZ_JBDNCH010000002.1"/>
</dbReference>
<keyword evidence="2" id="KW-0732">Signal</keyword>
<comment type="caution">
    <text evidence="3">The sequence shown here is derived from an EMBL/GenBank/DDBJ whole genome shotgun (WGS) entry which is preliminary data.</text>
</comment>
<dbReference type="Proteomes" id="UP001428774">
    <property type="component" value="Unassembled WGS sequence"/>
</dbReference>
<evidence type="ECO:0000256" key="2">
    <source>
        <dbReference type="SAM" id="SignalP"/>
    </source>
</evidence>
<name>A0AAW9SJC7_9RHOB</name>
<feature type="chain" id="PRO_5043802078" evidence="2">
    <location>
        <begin position="22"/>
        <end position="121"/>
    </location>
</feature>
<organism evidence="3 4">
    <name type="scientific">Ponticoccus litoralis</name>
    <dbReference type="NCBI Taxonomy" id="422297"/>
    <lineage>
        <taxon>Bacteria</taxon>
        <taxon>Pseudomonadati</taxon>
        <taxon>Pseudomonadota</taxon>
        <taxon>Alphaproteobacteria</taxon>
        <taxon>Rhodobacterales</taxon>
        <taxon>Roseobacteraceae</taxon>
        <taxon>Ponticoccus</taxon>
    </lineage>
</organism>
<evidence type="ECO:0000313" key="3">
    <source>
        <dbReference type="EMBL" id="MEN9060295.1"/>
    </source>
</evidence>
<evidence type="ECO:0000256" key="1">
    <source>
        <dbReference type="SAM" id="MobiDB-lite"/>
    </source>
</evidence>
<evidence type="ECO:0000313" key="4">
    <source>
        <dbReference type="Proteomes" id="UP001428774"/>
    </source>
</evidence>
<gene>
    <name evidence="3" type="ORF">ABFB10_03855</name>
</gene>